<organism evidence="2 3">
    <name type="scientific">Solanum commersonii</name>
    <name type="common">Commerson's wild potato</name>
    <name type="synonym">Commerson's nightshade</name>
    <dbReference type="NCBI Taxonomy" id="4109"/>
    <lineage>
        <taxon>Eukaryota</taxon>
        <taxon>Viridiplantae</taxon>
        <taxon>Streptophyta</taxon>
        <taxon>Embryophyta</taxon>
        <taxon>Tracheophyta</taxon>
        <taxon>Spermatophyta</taxon>
        <taxon>Magnoliopsida</taxon>
        <taxon>eudicotyledons</taxon>
        <taxon>Gunneridae</taxon>
        <taxon>Pentapetalae</taxon>
        <taxon>asterids</taxon>
        <taxon>lamiids</taxon>
        <taxon>Solanales</taxon>
        <taxon>Solanaceae</taxon>
        <taxon>Solanoideae</taxon>
        <taxon>Solaneae</taxon>
        <taxon>Solanum</taxon>
    </lineage>
</organism>
<comment type="caution">
    <text evidence="2">The sequence shown here is derived from an EMBL/GenBank/DDBJ whole genome shotgun (WGS) entry which is preliminary data.</text>
</comment>
<feature type="compositionally biased region" description="Basic and acidic residues" evidence="1">
    <location>
        <begin position="254"/>
        <end position="268"/>
    </location>
</feature>
<sequence>MDELGSFPTKISVRTRMALYRDFRKLLVQEKNYNDFKGTCFGHLRHIPEYFNYFTNFWVGYMRCFLIIVSMPRSPWILLCPFPVDLDCTRQRAIILSKIVHPYVTPIVRETKQSYMATLNPYTDEVQDTFMDPLKANLKGVIVLTSVVQNEEDEILGINNSNQPCKNSFLSGQKNIPSNCKDDNLCERVASLVQSMMEATDLIAIDEDYTTPIEDEDCTAVDVDEIFPLAIVDENLVAVDEYFVEKVNEVVEEMKNGEKEQVEEKMEEKEEDKDEEKLE</sequence>
<evidence type="ECO:0000256" key="1">
    <source>
        <dbReference type="SAM" id="MobiDB-lite"/>
    </source>
</evidence>
<dbReference type="EMBL" id="JACXVP010000010">
    <property type="protein sequence ID" value="KAG5579835.1"/>
    <property type="molecule type" value="Genomic_DNA"/>
</dbReference>
<evidence type="ECO:0000313" key="2">
    <source>
        <dbReference type="EMBL" id="KAG5579835.1"/>
    </source>
</evidence>
<proteinExistence type="predicted"/>
<feature type="region of interest" description="Disordered" evidence="1">
    <location>
        <begin position="254"/>
        <end position="279"/>
    </location>
</feature>
<keyword evidence="3" id="KW-1185">Reference proteome</keyword>
<dbReference type="AlphaFoldDB" id="A0A9J5WVI9"/>
<name>A0A9J5WVI9_SOLCO</name>
<gene>
    <name evidence="2" type="ORF">H5410_050462</name>
</gene>
<feature type="compositionally biased region" description="Acidic residues" evidence="1">
    <location>
        <begin position="269"/>
        <end position="279"/>
    </location>
</feature>
<accession>A0A9J5WVI9</accession>
<reference evidence="2 3" key="1">
    <citation type="submission" date="2020-09" db="EMBL/GenBank/DDBJ databases">
        <title>De no assembly of potato wild relative species, Solanum commersonii.</title>
        <authorList>
            <person name="Cho K."/>
        </authorList>
    </citation>
    <scope>NUCLEOTIDE SEQUENCE [LARGE SCALE GENOMIC DNA]</scope>
    <source>
        <strain evidence="2">LZ3.2</strain>
        <tissue evidence="2">Leaf</tissue>
    </source>
</reference>
<dbReference type="Proteomes" id="UP000824120">
    <property type="component" value="Chromosome 10"/>
</dbReference>
<evidence type="ECO:0000313" key="3">
    <source>
        <dbReference type="Proteomes" id="UP000824120"/>
    </source>
</evidence>
<protein>
    <submittedName>
        <fullName evidence="2">Uncharacterized protein</fullName>
    </submittedName>
</protein>